<evidence type="ECO:0000256" key="3">
    <source>
        <dbReference type="ARBA" id="ARBA00022989"/>
    </source>
</evidence>
<keyword evidence="3 6" id="KW-1133">Transmembrane helix</keyword>
<keyword evidence="4 6" id="KW-0472">Membrane</keyword>
<dbReference type="InterPro" id="IPR049453">
    <property type="entry name" value="Memb_transporter_dom"/>
</dbReference>
<sequence length="395" mass="41954">MPGPLQQLRDLWVLAPAQRDHYPAVRISLGVAVPLLLLLLSGQVQLTLFVIFGTFTGLYGRHEPWRQRLWHQLCGGLMLVLGVALGLWLAHLRVTPLESVGVVAGVSTLLAPLTLWLGLRPAGAVFAVFAVGTLSQLPGLPTLGLWLTAASALWCLLLGVAGALYSRRVRPEELQPHPRDSHPPAGLLHFGLRHGLALVLAGTVSVWVGLGHNDWAMAAAAAVLGVLGQQVRIQRAWQRILGTLGGVVLAAGLLLLDLPAAASVALVIALQFAAQLYIVRNYAVGLLFITPLALIMSHLARPGPVALLLETRLLETIIGALSALVLVLLMPYRPPPEPGDEPGSEATPSPPELAARPLGSRFCQAAFTLRRLPRLRPGATPAGRPAGSRVRGTAH</sequence>
<keyword evidence="9" id="KW-1185">Reference proteome</keyword>
<feature type="transmembrane region" description="Helical" evidence="6">
    <location>
        <begin position="282"/>
        <end position="301"/>
    </location>
</feature>
<gene>
    <name evidence="8" type="ORF">ACFP81_03350</name>
</gene>
<evidence type="ECO:0000259" key="7">
    <source>
        <dbReference type="Pfam" id="PF13515"/>
    </source>
</evidence>
<feature type="transmembrane region" description="Helical" evidence="6">
    <location>
        <begin position="240"/>
        <end position="270"/>
    </location>
</feature>
<feature type="region of interest" description="Disordered" evidence="5">
    <location>
        <begin position="336"/>
        <end position="356"/>
    </location>
</feature>
<feature type="domain" description="Integral membrane bound transporter" evidence="7">
    <location>
        <begin position="200"/>
        <end position="325"/>
    </location>
</feature>
<feature type="transmembrane region" description="Helical" evidence="6">
    <location>
        <begin position="102"/>
        <end position="131"/>
    </location>
</feature>
<comment type="subcellular location">
    <subcellularLocation>
        <location evidence="1">Membrane</location>
        <topology evidence="1">Multi-pass membrane protein</topology>
    </subcellularLocation>
</comment>
<evidence type="ECO:0000313" key="9">
    <source>
        <dbReference type="Proteomes" id="UP001596297"/>
    </source>
</evidence>
<evidence type="ECO:0000256" key="4">
    <source>
        <dbReference type="ARBA" id="ARBA00023136"/>
    </source>
</evidence>
<reference evidence="9" key="1">
    <citation type="journal article" date="2019" name="Int. J. Syst. Evol. Microbiol.">
        <title>The Global Catalogue of Microorganisms (GCM) 10K type strain sequencing project: providing services to taxonomists for standard genome sequencing and annotation.</title>
        <authorList>
            <consortium name="The Broad Institute Genomics Platform"/>
            <consortium name="The Broad Institute Genome Sequencing Center for Infectious Disease"/>
            <person name="Wu L."/>
            <person name="Ma J."/>
        </authorList>
    </citation>
    <scope>NUCLEOTIDE SEQUENCE [LARGE SCALE GENOMIC DNA]</scope>
    <source>
        <strain evidence="9">CGMCC 1.15772</strain>
    </source>
</reference>
<keyword evidence="2 6" id="KW-0812">Transmembrane</keyword>
<feature type="transmembrane region" description="Helical" evidence="6">
    <location>
        <begin position="29"/>
        <end position="57"/>
    </location>
</feature>
<dbReference type="Pfam" id="PF13515">
    <property type="entry name" value="FUSC_2"/>
    <property type="match status" value="1"/>
</dbReference>
<evidence type="ECO:0000256" key="2">
    <source>
        <dbReference type="ARBA" id="ARBA00022692"/>
    </source>
</evidence>
<organism evidence="8 9">
    <name type="scientific">Deinococcus lacus</name>
    <dbReference type="NCBI Taxonomy" id="392561"/>
    <lineage>
        <taxon>Bacteria</taxon>
        <taxon>Thermotogati</taxon>
        <taxon>Deinococcota</taxon>
        <taxon>Deinococci</taxon>
        <taxon>Deinococcales</taxon>
        <taxon>Deinococcaceae</taxon>
        <taxon>Deinococcus</taxon>
    </lineage>
</organism>
<name>A0ABW1YAE5_9DEIO</name>
<feature type="transmembrane region" description="Helical" evidence="6">
    <location>
        <begin position="186"/>
        <end position="209"/>
    </location>
</feature>
<evidence type="ECO:0000256" key="1">
    <source>
        <dbReference type="ARBA" id="ARBA00004141"/>
    </source>
</evidence>
<dbReference type="EMBL" id="JBHSWD010000001">
    <property type="protein sequence ID" value="MFC6591158.1"/>
    <property type="molecule type" value="Genomic_DNA"/>
</dbReference>
<feature type="region of interest" description="Disordered" evidence="5">
    <location>
        <begin position="373"/>
        <end position="395"/>
    </location>
</feature>
<evidence type="ECO:0000256" key="6">
    <source>
        <dbReference type="SAM" id="Phobius"/>
    </source>
</evidence>
<dbReference type="Proteomes" id="UP001596297">
    <property type="component" value="Unassembled WGS sequence"/>
</dbReference>
<evidence type="ECO:0000256" key="5">
    <source>
        <dbReference type="SAM" id="MobiDB-lite"/>
    </source>
</evidence>
<comment type="caution">
    <text evidence="8">The sequence shown here is derived from an EMBL/GenBank/DDBJ whole genome shotgun (WGS) entry which is preliminary data.</text>
</comment>
<evidence type="ECO:0000313" key="8">
    <source>
        <dbReference type="EMBL" id="MFC6591158.1"/>
    </source>
</evidence>
<feature type="transmembrane region" description="Helical" evidence="6">
    <location>
        <begin position="143"/>
        <end position="165"/>
    </location>
</feature>
<accession>A0ABW1YAE5</accession>
<protein>
    <submittedName>
        <fullName evidence="8">FUSC family protein</fullName>
    </submittedName>
</protein>
<proteinExistence type="predicted"/>
<feature type="transmembrane region" description="Helical" evidence="6">
    <location>
        <begin position="69"/>
        <end position="90"/>
    </location>
</feature>
<dbReference type="RefSeq" id="WP_380082167.1">
    <property type="nucleotide sequence ID" value="NZ_JBHSWD010000001.1"/>
</dbReference>